<gene>
    <name evidence="1" type="ORF">ERS007703_00534</name>
    <name evidence="2" type="ORF">ERS007720_02586</name>
</gene>
<reference evidence="3 4" key="2">
    <citation type="submission" date="2015-03" db="EMBL/GenBank/DDBJ databases">
        <authorList>
            <consortium name="Pathogen Informatics"/>
        </authorList>
    </citation>
    <scope>NUCLEOTIDE SEQUENCE [LARGE SCALE GENOMIC DNA]</scope>
    <source>
        <strain evidence="3">K00500041</strain>
        <strain evidence="2 4">M09401471</strain>
    </source>
</reference>
<evidence type="ECO:0000313" key="2">
    <source>
        <dbReference type="EMBL" id="COW41036.1"/>
    </source>
</evidence>
<accession>A0A0U0S100</accession>
<organism evidence="1 3">
    <name type="scientific">Mycobacterium tuberculosis</name>
    <dbReference type="NCBI Taxonomy" id="1773"/>
    <lineage>
        <taxon>Bacteria</taxon>
        <taxon>Bacillati</taxon>
        <taxon>Actinomycetota</taxon>
        <taxon>Actinomycetes</taxon>
        <taxon>Mycobacteriales</taxon>
        <taxon>Mycobacteriaceae</taxon>
        <taxon>Mycobacterium</taxon>
        <taxon>Mycobacterium tuberculosis complex</taxon>
    </lineage>
</organism>
<sequence>MVAAVDGQQIRDSTGDVELTVEVHAEVSGAQPGVVDRGPVGVAAFGER</sequence>
<name>A0A0U0S100_MYCTX</name>
<evidence type="ECO:0000313" key="4">
    <source>
        <dbReference type="Proteomes" id="UP000044938"/>
    </source>
</evidence>
<dbReference type="Proteomes" id="UP000044938">
    <property type="component" value="Unassembled WGS sequence"/>
</dbReference>
<dbReference type="AlphaFoldDB" id="A0A0U0S100"/>
<protein>
    <submittedName>
        <fullName evidence="1">Uncharacterized protein</fullName>
    </submittedName>
</protein>
<dbReference type="EMBL" id="CSAE01000032">
    <property type="protein sequence ID" value="COV10481.1"/>
    <property type="molecule type" value="Genomic_DNA"/>
</dbReference>
<reference evidence="1" key="1">
    <citation type="submission" date="2015-03" db="EMBL/GenBank/DDBJ databases">
        <authorList>
            <person name="Murphy D."/>
        </authorList>
    </citation>
    <scope>NUCLEOTIDE SEQUENCE [LARGE SCALE GENOMIC DNA]</scope>
    <source>
        <strain evidence="1">K00500041</strain>
    </source>
</reference>
<dbReference type="EMBL" id="CSAJ01000342">
    <property type="protein sequence ID" value="COW41036.1"/>
    <property type="molecule type" value="Genomic_DNA"/>
</dbReference>
<proteinExistence type="predicted"/>
<evidence type="ECO:0000313" key="3">
    <source>
        <dbReference type="Proteomes" id="UP000038802"/>
    </source>
</evidence>
<dbReference type="Proteomes" id="UP000038802">
    <property type="component" value="Unassembled WGS sequence"/>
</dbReference>
<evidence type="ECO:0000313" key="1">
    <source>
        <dbReference type="EMBL" id="COV10481.1"/>
    </source>
</evidence>